<protein>
    <submittedName>
        <fullName evidence="1">Uncharacterized protein</fullName>
    </submittedName>
</protein>
<dbReference type="PaxDb" id="2903-EOD12360"/>
<proteinExistence type="predicted"/>
<name>A0A0D3IM75_EMIH1</name>
<dbReference type="EnsemblProtists" id="EOD39227">
    <property type="protein sequence ID" value="EOD39227"/>
    <property type="gene ID" value="EMIHUDRAFT_361388"/>
</dbReference>
<dbReference type="GeneID" id="17284497"/>
<dbReference type="eggNOG" id="ENOG502S3F8">
    <property type="taxonomic scope" value="Eukaryota"/>
</dbReference>
<dbReference type="RefSeq" id="XP_005764789.1">
    <property type="nucleotide sequence ID" value="XM_005764732.1"/>
</dbReference>
<dbReference type="KEGG" id="ehx:EMIHUDRAFT_361388"/>
<evidence type="ECO:0000313" key="1">
    <source>
        <dbReference type="EnsemblProtists" id="EOD12360"/>
    </source>
</evidence>
<keyword evidence="2" id="KW-1185">Reference proteome</keyword>
<dbReference type="OMA" id="VEWPEAN"/>
<organism evidence="1 2">
    <name type="scientific">Emiliania huxleyi (strain CCMP1516)</name>
    <dbReference type="NCBI Taxonomy" id="280463"/>
    <lineage>
        <taxon>Eukaryota</taxon>
        <taxon>Haptista</taxon>
        <taxon>Haptophyta</taxon>
        <taxon>Prymnesiophyceae</taxon>
        <taxon>Isochrysidales</taxon>
        <taxon>Noelaerhabdaceae</taxon>
        <taxon>Emiliania</taxon>
    </lineage>
</organism>
<reference evidence="2" key="1">
    <citation type="journal article" date="2013" name="Nature">
        <title>Pan genome of the phytoplankton Emiliania underpins its global distribution.</title>
        <authorList>
            <person name="Read B.A."/>
            <person name="Kegel J."/>
            <person name="Klute M.J."/>
            <person name="Kuo A."/>
            <person name="Lefebvre S.C."/>
            <person name="Maumus F."/>
            <person name="Mayer C."/>
            <person name="Miller J."/>
            <person name="Monier A."/>
            <person name="Salamov A."/>
            <person name="Young J."/>
            <person name="Aguilar M."/>
            <person name="Claverie J.M."/>
            <person name="Frickenhaus S."/>
            <person name="Gonzalez K."/>
            <person name="Herman E.K."/>
            <person name="Lin Y.C."/>
            <person name="Napier J."/>
            <person name="Ogata H."/>
            <person name="Sarno A.F."/>
            <person name="Shmutz J."/>
            <person name="Schroeder D."/>
            <person name="de Vargas C."/>
            <person name="Verret F."/>
            <person name="von Dassow P."/>
            <person name="Valentin K."/>
            <person name="Van de Peer Y."/>
            <person name="Wheeler G."/>
            <person name="Dacks J.B."/>
            <person name="Delwiche C.F."/>
            <person name="Dyhrman S.T."/>
            <person name="Glockner G."/>
            <person name="John U."/>
            <person name="Richards T."/>
            <person name="Worden A.Z."/>
            <person name="Zhang X."/>
            <person name="Grigoriev I.V."/>
            <person name="Allen A.E."/>
            <person name="Bidle K."/>
            <person name="Borodovsky M."/>
            <person name="Bowler C."/>
            <person name="Brownlee C."/>
            <person name="Cock J.M."/>
            <person name="Elias M."/>
            <person name="Gladyshev V.N."/>
            <person name="Groth M."/>
            <person name="Guda C."/>
            <person name="Hadaegh A."/>
            <person name="Iglesias-Rodriguez M.D."/>
            <person name="Jenkins J."/>
            <person name="Jones B.M."/>
            <person name="Lawson T."/>
            <person name="Leese F."/>
            <person name="Lindquist E."/>
            <person name="Lobanov A."/>
            <person name="Lomsadze A."/>
            <person name="Malik S.B."/>
            <person name="Marsh M.E."/>
            <person name="Mackinder L."/>
            <person name="Mock T."/>
            <person name="Mueller-Roeber B."/>
            <person name="Pagarete A."/>
            <person name="Parker M."/>
            <person name="Probert I."/>
            <person name="Quesneville H."/>
            <person name="Raines C."/>
            <person name="Rensing S.A."/>
            <person name="Riano-Pachon D.M."/>
            <person name="Richier S."/>
            <person name="Rokitta S."/>
            <person name="Shiraiwa Y."/>
            <person name="Soanes D.M."/>
            <person name="van der Giezen M."/>
            <person name="Wahlund T.M."/>
            <person name="Williams B."/>
            <person name="Wilson W."/>
            <person name="Wolfe G."/>
            <person name="Wurch L.L."/>
        </authorList>
    </citation>
    <scope>NUCLEOTIDE SEQUENCE</scope>
</reference>
<evidence type="ECO:0000313" key="2">
    <source>
        <dbReference type="Proteomes" id="UP000013827"/>
    </source>
</evidence>
<dbReference type="KEGG" id="ehx:EMIHUDRAFT_357361"/>
<reference evidence="1" key="2">
    <citation type="submission" date="2024-10" db="UniProtKB">
        <authorList>
            <consortium name="EnsemblProtists"/>
        </authorList>
    </citation>
    <scope>IDENTIFICATION</scope>
</reference>
<dbReference type="EnsemblProtists" id="EOD12360">
    <property type="protein sequence ID" value="EOD12360"/>
    <property type="gene ID" value="EMIHUDRAFT_357361"/>
</dbReference>
<dbReference type="AlphaFoldDB" id="A0A0D3IM75"/>
<sequence>MVREMPRHISELSGEMLFLMTKTQGGSLIASRERLRRDIMWVDDVDYEAAGVRIVEIARYGTGESALLKAPYYAGWVTAQAAGWASIPLVFSLELAMSFNRHYVMAPLPDEGGTDTLLEVGIWTWQWMEPPLGTFSFFLLCAQFGAQQRANLGIKPFTARLRSRKANQLCAAFPQYDRSILRDYAKAICFDDADADGLDNEPLWLERSRAAGGRDNVKTPSM</sequence>
<dbReference type="Proteomes" id="UP000013827">
    <property type="component" value="Unassembled WGS sequence"/>
</dbReference>
<dbReference type="GeneID" id="17258555"/>
<dbReference type="HOGENOM" id="CLU_1345435_0_0_1"/>
<dbReference type="RefSeq" id="XP_005791656.1">
    <property type="nucleotide sequence ID" value="XM_005791599.1"/>
</dbReference>
<accession>A0A0D3IM75</accession>